<organism evidence="1 2">
    <name type="scientific">Pandoravirus japonicus</name>
    <dbReference type="NCBI Taxonomy" id="2823154"/>
    <lineage>
        <taxon>Viruses</taxon>
        <taxon>Pandoravirus</taxon>
    </lineage>
</organism>
<protein>
    <submittedName>
        <fullName evidence="1">Uncharacterized protein</fullName>
    </submittedName>
</protein>
<evidence type="ECO:0000313" key="1">
    <source>
        <dbReference type="EMBL" id="BCU03636.1"/>
    </source>
</evidence>
<name>A0A811BRG4_9VIRU</name>
<evidence type="ECO:0000313" key="2">
    <source>
        <dbReference type="Proteomes" id="UP001253637"/>
    </source>
</evidence>
<accession>A0A811BRG4</accession>
<sequence>MPAIFDRAIEPIDREIFRAVAVNPDALDVDARWPADPGAMMRCHYPAERWPAGGRRPMSDASTEDPRRCVHYAIAGGTDGARARALDKAVRLLGSRLTLPYAAVKGCVHGSDRETAVGRAIMAHVPPSCLHDGSTNPAVGHARRSHAFRGTGEVRCLFLAYATARCCHVPTRLLAEALGPGAHHSFDMVVVYGDDVDMARVAHRAAHCVVLLPCPLGSTCRTPFEDMVAAVDAGGTARSLLARGRAAIRMWPQGAGAWDDLHIEPPGTCVPPRDQFHAHLAWRAHYVLARTGGRLLRSAQERARGRHRVPSLLASSAHVCAQHLDDIDVDVVPDDCLDVILSAAAITWVDLSGAAMGEADARACEALLAMRRFVERREAGCGLSPTRSAVDLVSAALQRGHPTATAALPETNKKETM</sequence>
<dbReference type="EMBL" id="LC625835">
    <property type="protein sequence ID" value="BCU03636.1"/>
    <property type="molecule type" value="Genomic_DNA"/>
</dbReference>
<dbReference type="Proteomes" id="UP001253637">
    <property type="component" value="Segment"/>
</dbReference>
<reference evidence="1" key="1">
    <citation type="submission" date="2021-04" db="EMBL/GenBank/DDBJ databases">
        <title>Draft Genome Sequence of Pandoravirus japonicus, Isolated from the Sabaishi River of Niigata, Japan.</title>
        <authorList>
            <person name="Hosokawa N."/>
            <person name="Takahashi H."/>
            <person name="Aoki K."/>
            <person name="Takemura M."/>
        </authorList>
    </citation>
    <scope>NUCLEOTIDE SEQUENCE</scope>
</reference>
<proteinExistence type="predicted"/>